<dbReference type="GO" id="GO:0005886">
    <property type="term" value="C:plasma membrane"/>
    <property type="evidence" value="ECO:0007669"/>
    <property type="project" value="UniProtKB-SubCell"/>
</dbReference>
<comment type="subcellular location">
    <subcellularLocation>
        <location evidence="1">Cell membrane</location>
        <topology evidence="1">Multi-pass membrane protein</topology>
    </subcellularLocation>
</comment>
<dbReference type="EMBL" id="LSZW01000063">
    <property type="protein sequence ID" value="KXK64774.1"/>
    <property type="molecule type" value="Genomic_DNA"/>
</dbReference>
<dbReference type="InterPro" id="IPR002528">
    <property type="entry name" value="MATE_fam"/>
</dbReference>
<feature type="transmembrane region" description="Helical" evidence="10">
    <location>
        <begin position="324"/>
        <end position="345"/>
    </location>
</feature>
<proteinExistence type="inferred from homology"/>
<keyword evidence="9" id="KW-0046">Antibiotic resistance</keyword>
<evidence type="ECO:0000256" key="9">
    <source>
        <dbReference type="ARBA" id="ARBA00023251"/>
    </source>
</evidence>
<dbReference type="AlphaFoldDB" id="A0A136Q2G6"/>
<protein>
    <recommendedName>
        <fullName evidence="3">Multidrug export protein MepA</fullName>
    </recommendedName>
</protein>
<dbReference type="InterPro" id="IPR045070">
    <property type="entry name" value="MATE_MepA-like"/>
</dbReference>
<keyword evidence="6 10" id="KW-0812">Transmembrane</keyword>
<feature type="transmembrane region" description="Helical" evidence="10">
    <location>
        <begin position="398"/>
        <end position="419"/>
    </location>
</feature>
<dbReference type="NCBIfam" id="TIGR00797">
    <property type="entry name" value="matE"/>
    <property type="match status" value="1"/>
</dbReference>
<organism evidence="11 12">
    <name type="scientific">Christensenella minuta</name>
    <dbReference type="NCBI Taxonomy" id="626937"/>
    <lineage>
        <taxon>Bacteria</taxon>
        <taxon>Bacillati</taxon>
        <taxon>Bacillota</taxon>
        <taxon>Clostridia</taxon>
        <taxon>Christensenellales</taxon>
        <taxon>Christensenellaceae</taxon>
        <taxon>Christensenella</taxon>
    </lineage>
</organism>
<dbReference type="PIRSF" id="PIRSF006603">
    <property type="entry name" value="DinF"/>
    <property type="match status" value="1"/>
</dbReference>
<evidence type="ECO:0000256" key="3">
    <source>
        <dbReference type="ARBA" id="ARBA00022106"/>
    </source>
</evidence>
<reference evidence="11 12" key="1">
    <citation type="submission" date="2016-02" db="EMBL/GenBank/DDBJ databases">
        <authorList>
            <person name="Wen L."/>
            <person name="He K."/>
            <person name="Yang H."/>
        </authorList>
    </citation>
    <scope>NUCLEOTIDE SEQUENCE [LARGE SCALE GENOMIC DNA]</scope>
    <source>
        <strain evidence="11 12">DSM 22607</strain>
    </source>
</reference>
<dbReference type="OrthoDB" id="9811110at2"/>
<evidence type="ECO:0000256" key="2">
    <source>
        <dbReference type="ARBA" id="ARBA00008417"/>
    </source>
</evidence>
<dbReference type="RefSeq" id="WP_066518203.1">
    <property type="nucleotide sequence ID" value="NZ_CABMOF010000001.1"/>
</dbReference>
<dbReference type="Proteomes" id="UP000070366">
    <property type="component" value="Unassembled WGS sequence"/>
</dbReference>
<feature type="transmembrane region" description="Helical" evidence="10">
    <location>
        <begin position="58"/>
        <end position="82"/>
    </location>
</feature>
<evidence type="ECO:0000313" key="12">
    <source>
        <dbReference type="Proteomes" id="UP000070366"/>
    </source>
</evidence>
<feature type="transmembrane region" description="Helical" evidence="10">
    <location>
        <begin position="171"/>
        <end position="190"/>
    </location>
</feature>
<gene>
    <name evidence="11" type="ORF">HMPREF3293_02013</name>
</gene>
<feature type="transmembrane region" description="Helical" evidence="10">
    <location>
        <begin position="94"/>
        <end position="118"/>
    </location>
</feature>
<keyword evidence="7 10" id="KW-1133">Transmembrane helix</keyword>
<comment type="similarity">
    <text evidence="2">Belongs to the multi antimicrobial extrusion (MATE) (TC 2.A.66.1) family. MepA subfamily.</text>
</comment>
<sequence length="460" mass="49537">MEQAIKNPLGVEKPGKLLVKFAVPSIIAMLVSALYNIVDQIFIGQSVGMLGNAATNVAFPLTTVCTAIALLLGIGGAANFNLSMGAREEKRASGFIGGSIVLLITCGVVLMLVVRIFLNPMMHAFGATPDVLEYALTYTGITSFGFPFLIFSTGASNLIRADGSPKFSMACVLVGAVINTILDPLFIFGFNMGMAGAALATILGQIVSALFAAYYLIFRFKTTRLRKDAFQVTWSKSRAIMGLGAAACFNQLAMMAVQIALNNVLTYYGALSVYGSEIPLAVVGIIMKVNMIFMSIIIGIAQGLQPISSFNYGAQKYGRVRETYRKAITAATIISICAFLAFQLFPRQIIGIFGAGSEEYFHFAERCFRIFLLFTFVNGIQPVTSNFFSSIGKATKGIWLSLTRQIIFLLPLVLILPVFLGIDGVMYAGPVADGMAALAAILLVTKEMKNMKQLEYLQAS</sequence>
<dbReference type="InterPro" id="IPR051327">
    <property type="entry name" value="MATE_MepA_subfamily"/>
</dbReference>
<dbReference type="PATRIC" id="fig|626937.4.peg.1991"/>
<feature type="transmembrane region" description="Helical" evidence="10">
    <location>
        <begin position="239"/>
        <end position="261"/>
    </location>
</feature>
<dbReference type="GO" id="GO:0046677">
    <property type="term" value="P:response to antibiotic"/>
    <property type="evidence" value="ECO:0007669"/>
    <property type="project" value="UniProtKB-KW"/>
</dbReference>
<name>A0A136Q2G6_9FIRM</name>
<keyword evidence="4" id="KW-0813">Transport</keyword>
<dbReference type="PANTHER" id="PTHR43823">
    <property type="entry name" value="SPORULATION PROTEIN YKVU"/>
    <property type="match status" value="1"/>
</dbReference>
<evidence type="ECO:0000256" key="4">
    <source>
        <dbReference type="ARBA" id="ARBA00022448"/>
    </source>
</evidence>
<dbReference type="GO" id="GO:0015297">
    <property type="term" value="F:antiporter activity"/>
    <property type="evidence" value="ECO:0007669"/>
    <property type="project" value="InterPro"/>
</dbReference>
<keyword evidence="5" id="KW-1003">Cell membrane</keyword>
<accession>A0A136Q2G6</accession>
<evidence type="ECO:0000313" key="11">
    <source>
        <dbReference type="EMBL" id="KXK64774.1"/>
    </source>
</evidence>
<dbReference type="CDD" id="cd13143">
    <property type="entry name" value="MATE_MepA_like"/>
    <property type="match status" value="1"/>
</dbReference>
<feature type="transmembrane region" description="Helical" evidence="10">
    <location>
        <begin position="138"/>
        <end position="159"/>
    </location>
</feature>
<evidence type="ECO:0000256" key="10">
    <source>
        <dbReference type="SAM" id="Phobius"/>
    </source>
</evidence>
<dbReference type="Pfam" id="PF01554">
    <property type="entry name" value="MatE"/>
    <property type="match status" value="2"/>
</dbReference>
<keyword evidence="12" id="KW-1185">Reference proteome</keyword>
<dbReference type="STRING" id="626937.HMPREF3293_02013"/>
<comment type="caution">
    <text evidence="11">The sequence shown here is derived from an EMBL/GenBank/DDBJ whole genome shotgun (WGS) entry which is preliminary data.</text>
</comment>
<feature type="transmembrane region" description="Helical" evidence="10">
    <location>
        <begin position="425"/>
        <end position="444"/>
    </location>
</feature>
<evidence type="ECO:0000256" key="7">
    <source>
        <dbReference type="ARBA" id="ARBA00022989"/>
    </source>
</evidence>
<feature type="transmembrane region" description="Helical" evidence="10">
    <location>
        <begin position="196"/>
        <end position="218"/>
    </location>
</feature>
<evidence type="ECO:0000256" key="8">
    <source>
        <dbReference type="ARBA" id="ARBA00023136"/>
    </source>
</evidence>
<evidence type="ECO:0000256" key="1">
    <source>
        <dbReference type="ARBA" id="ARBA00004651"/>
    </source>
</evidence>
<evidence type="ECO:0000256" key="5">
    <source>
        <dbReference type="ARBA" id="ARBA00022475"/>
    </source>
</evidence>
<dbReference type="InterPro" id="IPR048279">
    <property type="entry name" value="MdtK-like"/>
</dbReference>
<dbReference type="GO" id="GO:0042910">
    <property type="term" value="F:xenobiotic transmembrane transporter activity"/>
    <property type="evidence" value="ECO:0007669"/>
    <property type="project" value="InterPro"/>
</dbReference>
<feature type="transmembrane region" description="Helical" evidence="10">
    <location>
        <begin position="21"/>
        <end position="38"/>
    </location>
</feature>
<dbReference type="KEGG" id="cmiu:B1H56_05175"/>
<dbReference type="PANTHER" id="PTHR43823:SF3">
    <property type="entry name" value="MULTIDRUG EXPORT PROTEIN MEPA"/>
    <property type="match status" value="1"/>
</dbReference>
<keyword evidence="8 10" id="KW-0472">Membrane</keyword>
<evidence type="ECO:0000256" key="6">
    <source>
        <dbReference type="ARBA" id="ARBA00022692"/>
    </source>
</evidence>
<feature type="transmembrane region" description="Helical" evidence="10">
    <location>
        <begin position="281"/>
        <end position="304"/>
    </location>
</feature>